<proteinExistence type="predicted"/>
<keyword evidence="1" id="KW-0732">Signal</keyword>
<organism evidence="2 3">
    <name type="scientific">Clunio marinus</name>
    <dbReference type="NCBI Taxonomy" id="568069"/>
    <lineage>
        <taxon>Eukaryota</taxon>
        <taxon>Metazoa</taxon>
        <taxon>Ecdysozoa</taxon>
        <taxon>Arthropoda</taxon>
        <taxon>Hexapoda</taxon>
        <taxon>Insecta</taxon>
        <taxon>Pterygota</taxon>
        <taxon>Neoptera</taxon>
        <taxon>Endopterygota</taxon>
        <taxon>Diptera</taxon>
        <taxon>Nematocera</taxon>
        <taxon>Chironomoidea</taxon>
        <taxon>Chironomidae</taxon>
        <taxon>Clunio</taxon>
    </lineage>
</organism>
<dbReference type="OrthoDB" id="6344725at2759"/>
<name>A0A1J1IYS0_9DIPT</name>
<protein>
    <submittedName>
        <fullName evidence="2">CLUMA_CG018205, isoform A</fullName>
    </submittedName>
</protein>
<dbReference type="Gene3D" id="1.10.2080.10">
    <property type="entry name" value="Insect odorant-binding protein A10/Ejaculatory bulb-specific protein 3"/>
    <property type="match status" value="1"/>
</dbReference>
<dbReference type="EMBL" id="CVRI01000064">
    <property type="protein sequence ID" value="CRL05240.1"/>
    <property type="molecule type" value="Genomic_DNA"/>
</dbReference>
<dbReference type="Proteomes" id="UP000183832">
    <property type="component" value="Unassembled WGS sequence"/>
</dbReference>
<dbReference type="STRING" id="568069.A0A1J1IYS0"/>
<dbReference type="PANTHER" id="PTHR11257">
    <property type="entry name" value="CHEMOSENSORY PROTEIN-RELATED"/>
    <property type="match status" value="1"/>
</dbReference>
<evidence type="ECO:0000313" key="3">
    <source>
        <dbReference type="Proteomes" id="UP000183832"/>
    </source>
</evidence>
<dbReference type="SUPFAM" id="SSF100910">
    <property type="entry name" value="Chemosensory protein Csp2"/>
    <property type="match status" value="1"/>
</dbReference>
<dbReference type="AlphaFoldDB" id="A0A1J1IYS0"/>
<keyword evidence="3" id="KW-1185">Reference proteome</keyword>
<sequence length="122" mass="14045">MKLFLFVVPLIASFVAVTNGQFSKKLDNLNVDMILKNDRILSNYLKCLLDKGPCTSEGRELKVTLPQVLRSGCNNCSDKEKRNSRKVILHIQDKKPQDWAKLEKKYDPTGEFTQEFRRTVQA</sequence>
<dbReference type="Pfam" id="PF03392">
    <property type="entry name" value="OS-D"/>
    <property type="match status" value="1"/>
</dbReference>
<reference evidence="2 3" key="1">
    <citation type="submission" date="2015-04" db="EMBL/GenBank/DDBJ databases">
        <authorList>
            <person name="Syromyatnikov M.Y."/>
            <person name="Popov V.N."/>
        </authorList>
    </citation>
    <scope>NUCLEOTIDE SEQUENCE [LARGE SCALE GENOMIC DNA]</scope>
</reference>
<feature type="chain" id="PRO_5013221451" evidence="1">
    <location>
        <begin position="21"/>
        <end position="122"/>
    </location>
</feature>
<gene>
    <name evidence="2" type="ORF">CLUMA_CG018205</name>
</gene>
<evidence type="ECO:0000256" key="1">
    <source>
        <dbReference type="SAM" id="SignalP"/>
    </source>
</evidence>
<dbReference type="InterPro" id="IPR005055">
    <property type="entry name" value="A10/PebIII"/>
</dbReference>
<accession>A0A1J1IYS0</accession>
<dbReference type="PANTHER" id="PTHR11257:SF13">
    <property type="entry name" value="GEO07322P1"/>
    <property type="match status" value="1"/>
</dbReference>
<evidence type="ECO:0000313" key="2">
    <source>
        <dbReference type="EMBL" id="CRL05240.1"/>
    </source>
</evidence>
<feature type="signal peptide" evidence="1">
    <location>
        <begin position="1"/>
        <end position="20"/>
    </location>
</feature>
<dbReference type="InterPro" id="IPR036682">
    <property type="entry name" value="OS_D_A10/PebIII_sf"/>
</dbReference>